<reference evidence="1 2" key="1">
    <citation type="journal article" date="2023" name="Int. J. Syst. Evol. Microbiol.">
        <title>Lactiplantibacillus brownii sp. nov., a novel psychrotolerant species isolated from sauerkraut.</title>
        <authorList>
            <person name="Heng Y.C."/>
            <person name="Silvaraju S."/>
            <person name="Lee J.K.Y."/>
            <person name="Kittelmann S."/>
        </authorList>
    </citation>
    <scope>NUCLEOTIDE SEQUENCE [LARGE SCALE GENOMIC DNA]</scope>
    <source>
        <strain evidence="1 2">WILCCON 0030</strain>
    </source>
</reference>
<dbReference type="EMBL" id="JAVCWF010000001">
    <property type="protein sequence ID" value="MDQ7936476.1"/>
    <property type="molecule type" value="Genomic_DNA"/>
</dbReference>
<comment type="caution">
    <text evidence="1">The sequence shown here is derived from an EMBL/GenBank/DDBJ whole genome shotgun (WGS) entry which is preliminary data.</text>
</comment>
<sequence length="285" mass="32470">MKKSDRQAIVSKKLGKNELLYTNKLGVKRIMGQDELLNLVMNLGTVSNEVLANLTANNGVHVFQSLFKNEAIKKRRVYGIAGHRVQNAIFPQQVDLSVLEHWTILSKAIWFLREKGVKLGRVIRVDNDLQAVATFDNQHLVHLQFKLINDDNMTDKPVINDGNAMVAVFESYELMAEVLNKHADKYLNAIINGCIVMCLRRRQDFDTIEGYILITTKVDGKYQLKLQPIVTIDDLVRTNFKLMTEPTGNELEQLEWEYDEALTRTNQSNHLAKPASNGMSNDETK</sequence>
<dbReference type="Proteomes" id="UP001227831">
    <property type="component" value="Unassembled WGS sequence"/>
</dbReference>
<proteinExistence type="predicted"/>
<accession>A0ABU1A696</accession>
<evidence type="ECO:0000313" key="1">
    <source>
        <dbReference type="EMBL" id="MDQ7936476.1"/>
    </source>
</evidence>
<evidence type="ECO:0000313" key="2">
    <source>
        <dbReference type="Proteomes" id="UP001227831"/>
    </source>
</evidence>
<protein>
    <submittedName>
        <fullName evidence="1">Uncharacterized protein</fullName>
    </submittedName>
</protein>
<keyword evidence="2" id="KW-1185">Reference proteome</keyword>
<gene>
    <name evidence="1" type="ORF">RA086_02300</name>
</gene>
<dbReference type="RefSeq" id="WP_308702305.1">
    <property type="nucleotide sequence ID" value="NZ_AP027463.1"/>
</dbReference>
<organism evidence="1 2">
    <name type="scientific">Lactiplantibacillus brownii</name>
    <dbReference type="NCBI Taxonomy" id="3069269"/>
    <lineage>
        <taxon>Bacteria</taxon>
        <taxon>Bacillati</taxon>
        <taxon>Bacillota</taxon>
        <taxon>Bacilli</taxon>
        <taxon>Lactobacillales</taxon>
        <taxon>Lactobacillaceae</taxon>
        <taxon>Lactiplantibacillus</taxon>
    </lineage>
</organism>
<name>A0ABU1A696_9LACO</name>